<evidence type="ECO:0000313" key="2">
    <source>
        <dbReference type="EMBL" id="MBB5064154.1"/>
    </source>
</evidence>
<accession>A0A7W7ZQW7</accession>
<name>A0A7W7ZQW7_9BACT</name>
<evidence type="ECO:0000313" key="3">
    <source>
        <dbReference type="Proteomes" id="UP000584867"/>
    </source>
</evidence>
<dbReference type="RefSeq" id="WP_184255822.1">
    <property type="nucleotide sequence ID" value="NZ_JACHIO010000009.1"/>
</dbReference>
<feature type="chain" id="PRO_5030695126" description="Carboxypeptidase regulatory-like domain-containing protein" evidence="1">
    <location>
        <begin position="26"/>
        <end position="126"/>
    </location>
</feature>
<sequence>MTIRTMWMPGLWTACLLAMSASCFGQTKTVDTQQRAENLSGSVYSEDAGGARQAMSDVIVAECTRGFKSCMMMSKTDEQGRFSISSEQNTRVHYLQFLSPGFSESQVTVTLAKNGGKLSVRLVSNI</sequence>
<dbReference type="PROSITE" id="PS51257">
    <property type="entry name" value="PROKAR_LIPOPROTEIN"/>
    <property type="match status" value="1"/>
</dbReference>
<comment type="caution">
    <text evidence="2">The sequence shown here is derived from an EMBL/GenBank/DDBJ whole genome shotgun (WGS) entry which is preliminary data.</text>
</comment>
<protein>
    <recommendedName>
        <fullName evidence="4">Carboxypeptidase regulatory-like domain-containing protein</fullName>
    </recommendedName>
</protein>
<evidence type="ECO:0008006" key="4">
    <source>
        <dbReference type="Google" id="ProtNLM"/>
    </source>
</evidence>
<organism evidence="2 3">
    <name type="scientific">Granulicella mallensis</name>
    <dbReference type="NCBI Taxonomy" id="940614"/>
    <lineage>
        <taxon>Bacteria</taxon>
        <taxon>Pseudomonadati</taxon>
        <taxon>Acidobacteriota</taxon>
        <taxon>Terriglobia</taxon>
        <taxon>Terriglobales</taxon>
        <taxon>Acidobacteriaceae</taxon>
        <taxon>Granulicella</taxon>
    </lineage>
</organism>
<keyword evidence="1" id="KW-0732">Signal</keyword>
<gene>
    <name evidence="2" type="ORF">HDF15_002505</name>
</gene>
<dbReference type="AlphaFoldDB" id="A0A7W7ZQW7"/>
<reference evidence="2 3" key="1">
    <citation type="submission" date="2020-08" db="EMBL/GenBank/DDBJ databases">
        <title>Genomic Encyclopedia of Type Strains, Phase IV (KMG-V): Genome sequencing to study the core and pangenomes of soil and plant-associated prokaryotes.</title>
        <authorList>
            <person name="Whitman W."/>
        </authorList>
    </citation>
    <scope>NUCLEOTIDE SEQUENCE [LARGE SCALE GENOMIC DNA]</scope>
    <source>
        <strain evidence="2 3">X5P3</strain>
    </source>
</reference>
<feature type="signal peptide" evidence="1">
    <location>
        <begin position="1"/>
        <end position="25"/>
    </location>
</feature>
<dbReference type="Proteomes" id="UP000584867">
    <property type="component" value="Unassembled WGS sequence"/>
</dbReference>
<evidence type="ECO:0000256" key="1">
    <source>
        <dbReference type="SAM" id="SignalP"/>
    </source>
</evidence>
<dbReference type="EMBL" id="JACHIO010000009">
    <property type="protein sequence ID" value="MBB5064154.1"/>
    <property type="molecule type" value="Genomic_DNA"/>
</dbReference>
<proteinExistence type="predicted"/>